<feature type="domain" description="HTH deoR-type" evidence="5">
    <location>
        <begin position="3"/>
        <end position="58"/>
    </location>
</feature>
<proteinExistence type="predicted"/>
<evidence type="ECO:0000259" key="4">
    <source>
        <dbReference type="PROSITE" id="PS50987"/>
    </source>
</evidence>
<dbReference type="InterPro" id="IPR053563">
    <property type="entry name" value="Glycerol_resp_trans_regulator"/>
</dbReference>
<evidence type="ECO:0000313" key="7">
    <source>
        <dbReference type="EMBL" id="SHK28462.1"/>
    </source>
</evidence>
<feature type="domain" description="HTH arsR-type" evidence="4">
    <location>
        <begin position="1"/>
        <end position="82"/>
    </location>
</feature>
<gene>
    <name evidence="7" type="ORF">SAMN05444342_1200</name>
    <name evidence="6" type="ORF">ZOD2009_17618</name>
</gene>
<name>E7QXI5_HALPU</name>
<dbReference type="PROSITE" id="PS00894">
    <property type="entry name" value="HTH_DEOR_1"/>
    <property type="match status" value="1"/>
</dbReference>
<dbReference type="SMART" id="SM00420">
    <property type="entry name" value="HTH_DEOR"/>
    <property type="match status" value="1"/>
</dbReference>
<dbReference type="SMART" id="SM01134">
    <property type="entry name" value="DeoRC"/>
    <property type="match status" value="1"/>
</dbReference>
<dbReference type="Proteomes" id="UP000003751">
    <property type="component" value="Unassembled WGS sequence"/>
</dbReference>
<evidence type="ECO:0000256" key="3">
    <source>
        <dbReference type="ARBA" id="ARBA00023163"/>
    </source>
</evidence>
<reference evidence="9" key="3">
    <citation type="submission" date="2016-11" db="EMBL/GenBank/DDBJ databases">
        <authorList>
            <person name="Varghese N."/>
            <person name="Submissions S."/>
        </authorList>
    </citation>
    <scope>NUCLEOTIDE SEQUENCE [LARGE SCALE GENOMIC DNA]</scope>
    <source>
        <strain evidence="9">DX253</strain>
    </source>
</reference>
<dbReference type="EMBL" id="AEMG01000019">
    <property type="protein sequence ID" value="EFW90988.1"/>
    <property type="molecule type" value="Genomic_DNA"/>
</dbReference>
<dbReference type="Proteomes" id="UP000184203">
    <property type="component" value="Unassembled WGS sequence"/>
</dbReference>
<dbReference type="Gene3D" id="3.40.50.1360">
    <property type="match status" value="1"/>
</dbReference>
<dbReference type="STRING" id="797209.GCA_000376445_02920"/>
<dbReference type="InterPro" id="IPR001034">
    <property type="entry name" value="DeoR_HTH"/>
</dbReference>
<reference evidence="6 8" key="1">
    <citation type="journal article" date="2014" name="ISME J.">
        <title>Trehalose/2-sulfotrehalose biosynthesis and glycine-betaine uptake are widely spread mechanisms for osmoadaptation in the Halobacteriales.</title>
        <authorList>
            <person name="Youssef N.H."/>
            <person name="Savage-Ashlock K.N."/>
            <person name="McCully A.L."/>
            <person name="Luedtke B."/>
            <person name="Shaw E.I."/>
            <person name="Hoff W.D."/>
            <person name="Elshahed M.S."/>
        </authorList>
    </citation>
    <scope>NUCLEOTIDE SEQUENCE [LARGE SCALE GENOMIC DNA]</scope>
    <source>
        <strain evidence="6 8">DX253</strain>
    </source>
</reference>
<dbReference type="GO" id="GO:0003700">
    <property type="term" value="F:DNA-binding transcription factor activity"/>
    <property type="evidence" value="ECO:0007669"/>
    <property type="project" value="InterPro"/>
</dbReference>
<dbReference type="GO" id="GO:0003677">
    <property type="term" value="F:DNA binding"/>
    <property type="evidence" value="ECO:0007669"/>
    <property type="project" value="UniProtKB-KW"/>
</dbReference>
<keyword evidence="9" id="KW-1185">Reference proteome</keyword>
<protein>
    <submittedName>
        <fullName evidence="6">DeoR-type DNA-binding transcriptional regulator</fullName>
    </submittedName>
    <submittedName>
        <fullName evidence="7">Transcriptional regulator, DeoR family</fullName>
    </submittedName>
</protein>
<keyword evidence="2 6" id="KW-0238">DNA-binding</keyword>
<dbReference type="RefSeq" id="WP_007982039.1">
    <property type="nucleotide sequence ID" value="NZ_AEMG01000019.1"/>
</dbReference>
<dbReference type="PATRIC" id="fig|797209.4.peg.3452"/>
<dbReference type="EMBL" id="FRAN01000001">
    <property type="protein sequence ID" value="SHK28462.1"/>
    <property type="molecule type" value="Genomic_DNA"/>
</dbReference>
<dbReference type="Gene3D" id="1.10.10.10">
    <property type="entry name" value="Winged helix-like DNA-binding domain superfamily/Winged helix DNA-binding domain"/>
    <property type="match status" value="1"/>
</dbReference>
<sequence length="255" mass="27851">MLPDERKRRIVEIVSEENGSTVGDLAGRLDVSEATIRRDLRDLEDEGRIERSHGGALPVETVGEERTYGQKQVQKREAKRTIGRRAAETLQDGQVVFFDSGTTTIEVAKHVPSDVSITAATNSPLVSVQLAEAGIEVKVTGGTLRRSTWSLVGPTGESFLDRTNFDVLFLGTNGIHPDAGLTTPNEDEARIKSRMCEKASRVVLVADGSKFGRRSFFRFASFEDVDAIVTDAAVPPEYREPFETTGVEIVEGVDA</sequence>
<dbReference type="OrthoDB" id="174736at2157"/>
<dbReference type="InterPro" id="IPR037171">
    <property type="entry name" value="NagB/RpiA_transferase-like"/>
</dbReference>
<dbReference type="SUPFAM" id="SSF46785">
    <property type="entry name" value="Winged helix' DNA-binding domain"/>
    <property type="match status" value="1"/>
</dbReference>
<dbReference type="SUPFAM" id="SSF100950">
    <property type="entry name" value="NagB/RpiA/CoA transferase-like"/>
    <property type="match status" value="1"/>
</dbReference>
<evidence type="ECO:0000259" key="5">
    <source>
        <dbReference type="PROSITE" id="PS51000"/>
    </source>
</evidence>
<evidence type="ECO:0000256" key="2">
    <source>
        <dbReference type="ARBA" id="ARBA00023125"/>
    </source>
</evidence>
<dbReference type="PROSITE" id="PS50987">
    <property type="entry name" value="HTH_ARSR_2"/>
    <property type="match status" value="1"/>
</dbReference>
<dbReference type="NCBIfam" id="NF041397">
    <property type="entry name" value="TranRegGlpR_Halo"/>
    <property type="match status" value="1"/>
</dbReference>
<organism evidence="6 8">
    <name type="scientific">Haladaptatus paucihalophilus DX253</name>
    <dbReference type="NCBI Taxonomy" id="797209"/>
    <lineage>
        <taxon>Archaea</taxon>
        <taxon>Methanobacteriati</taxon>
        <taxon>Methanobacteriota</taxon>
        <taxon>Stenosarchaea group</taxon>
        <taxon>Halobacteria</taxon>
        <taxon>Halobacteriales</taxon>
        <taxon>Haladaptataceae</taxon>
        <taxon>Haladaptatus</taxon>
    </lineage>
</organism>
<keyword evidence="3" id="KW-0804">Transcription</keyword>
<reference evidence="7" key="2">
    <citation type="submission" date="2016-11" db="EMBL/GenBank/DDBJ databases">
        <authorList>
            <person name="Jaros S."/>
            <person name="Januszkiewicz K."/>
            <person name="Wedrychowicz H."/>
        </authorList>
    </citation>
    <scope>NUCLEOTIDE SEQUENCE [LARGE SCALE GENOMIC DNA]</scope>
    <source>
        <strain evidence="7">DX253</strain>
    </source>
</reference>
<dbReference type="InterPro" id="IPR036390">
    <property type="entry name" value="WH_DNA-bd_sf"/>
</dbReference>
<evidence type="ECO:0000256" key="1">
    <source>
        <dbReference type="ARBA" id="ARBA00023015"/>
    </source>
</evidence>
<dbReference type="eggNOG" id="arCOG03924">
    <property type="taxonomic scope" value="Archaea"/>
</dbReference>
<dbReference type="PANTHER" id="PTHR30363">
    <property type="entry name" value="HTH-TYPE TRANSCRIPTIONAL REGULATOR SRLR-RELATED"/>
    <property type="match status" value="1"/>
</dbReference>
<dbReference type="InterPro" id="IPR014036">
    <property type="entry name" value="DeoR-like_C"/>
</dbReference>
<dbReference type="InterPro" id="IPR036388">
    <property type="entry name" value="WH-like_DNA-bd_sf"/>
</dbReference>
<dbReference type="PANTHER" id="PTHR30363:SF44">
    <property type="entry name" value="AGA OPERON TRANSCRIPTIONAL REPRESSOR-RELATED"/>
    <property type="match status" value="1"/>
</dbReference>
<dbReference type="InterPro" id="IPR050313">
    <property type="entry name" value="Carb_Metab_HTH_regulators"/>
</dbReference>
<evidence type="ECO:0000313" key="8">
    <source>
        <dbReference type="Proteomes" id="UP000003751"/>
    </source>
</evidence>
<dbReference type="Pfam" id="PF08220">
    <property type="entry name" value="HTH_DeoR"/>
    <property type="match status" value="1"/>
</dbReference>
<dbReference type="InterPro" id="IPR018356">
    <property type="entry name" value="Tscrpt_reg_HTH_DeoR_CS"/>
</dbReference>
<dbReference type="PROSITE" id="PS51000">
    <property type="entry name" value="HTH_DEOR_2"/>
    <property type="match status" value="1"/>
</dbReference>
<accession>E7QXI5</accession>
<dbReference type="CDD" id="cd00090">
    <property type="entry name" value="HTH_ARSR"/>
    <property type="match status" value="1"/>
</dbReference>
<keyword evidence="1" id="KW-0805">Transcription regulation</keyword>
<dbReference type="Pfam" id="PF00455">
    <property type="entry name" value="DeoRC"/>
    <property type="match status" value="1"/>
</dbReference>
<evidence type="ECO:0000313" key="6">
    <source>
        <dbReference type="EMBL" id="EFW90988.1"/>
    </source>
</evidence>
<evidence type="ECO:0000313" key="9">
    <source>
        <dbReference type="Proteomes" id="UP000184203"/>
    </source>
</evidence>
<dbReference type="AlphaFoldDB" id="E7QXI5"/>
<dbReference type="InterPro" id="IPR011991">
    <property type="entry name" value="ArsR-like_HTH"/>
</dbReference>
<dbReference type="PRINTS" id="PR00037">
    <property type="entry name" value="HTHLACR"/>
</dbReference>
<dbReference type="InterPro" id="IPR001845">
    <property type="entry name" value="HTH_ArsR_DNA-bd_dom"/>
</dbReference>